<accession>A0A6J4VEK3</accession>
<gene>
    <name evidence="1" type="ORF">AVDCRST_MAG18-2445</name>
</gene>
<organism evidence="1">
    <name type="scientific">uncultured Thermomicrobiales bacterium</name>
    <dbReference type="NCBI Taxonomy" id="1645740"/>
    <lineage>
        <taxon>Bacteria</taxon>
        <taxon>Pseudomonadati</taxon>
        <taxon>Thermomicrobiota</taxon>
        <taxon>Thermomicrobia</taxon>
        <taxon>Thermomicrobiales</taxon>
        <taxon>environmental samples</taxon>
    </lineage>
</organism>
<sequence length="171" mass="16842">MVTDRTLPDDLAYARALTFGAITGLRSMTGLAALVLASQPERPHPFLQEDAAPWSWLSSRGALLAFGAGALGEYVGDKLPITPGRLQAGPLGGRVAFGALAGAASCRAAGVSPAVGAALGALGALGGSAGGYGLRTIIGPRLGLPDLPVALLEDAATIGGAFGLVKGALGK</sequence>
<dbReference type="AlphaFoldDB" id="A0A6J4VEK3"/>
<dbReference type="EMBL" id="CADCWN010000186">
    <property type="protein sequence ID" value="CAA9575029.1"/>
    <property type="molecule type" value="Genomic_DNA"/>
</dbReference>
<reference evidence="1" key="1">
    <citation type="submission" date="2020-02" db="EMBL/GenBank/DDBJ databases">
        <authorList>
            <person name="Meier V. D."/>
        </authorList>
    </citation>
    <scope>NUCLEOTIDE SEQUENCE</scope>
    <source>
        <strain evidence="1">AVDCRST_MAG18</strain>
    </source>
</reference>
<protein>
    <submittedName>
        <fullName evidence="1">Uncharacterized protein</fullName>
    </submittedName>
</protein>
<evidence type="ECO:0000313" key="1">
    <source>
        <dbReference type="EMBL" id="CAA9575029.1"/>
    </source>
</evidence>
<name>A0A6J4VEK3_9BACT</name>
<proteinExistence type="predicted"/>